<dbReference type="EMBL" id="AHMY02000051">
    <property type="protein sequence ID" value="EKO14691.1"/>
    <property type="molecule type" value="Genomic_DNA"/>
</dbReference>
<comment type="caution">
    <text evidence="1">The sequence shown here is derived from an EMBL/GenBank/DDBJ whole genome shotgun (WGS) entry which is preliminary data.</text>
</comment>
<organism evidence="1 2">
    <name type="scientific">Leptospira kirschneri str. H1</name>
    <dbReference type="NCBI Taxonomy" id="1049966"/>
    <lineage>
        <taxon>Bacteria</taxon>
        <taxon>Pseudomonadati</taxon>
        <taxon>Spirochaetota</taxon>
        <taxon>Spirochaetia</taxon>
        <taxon>Leptospirales</taxon>
        <taxon>Leptospiraceae</taxon>
        <taxon>Leptospira</taxon>
    </lineage>
</organism>
<name>A0A0E2B0D6_9LEPT</name>
<accession>A0A0E2B0D6</accession>
<reference evidence="1 2" key="1">
    <citation type="submission" date="2012-10" db="EMBL/GenBank/DDBJ databases">
        <authorList>
            <person name="Harkins D.M."/>
            <person name="Durkin A.S."/>
            <person name="Brinkac L.M."/>
            <person name="Selengut J.D."/>
            <person name="Sanka R."/>
            <person name="DePew J."/>
            <person name="Purushe J."/>
            <person name="Peacock S.J."/>
            <person name="Thaipadungpanit J."/>
            <person name="Wuthiekanun V.W."/>
            <person name="Day N.P."/>
            <person name="Vinetz J.M."/>
            <person name="Sutton G.G."/>
            <person name="Nelson W.C."/>
            <person name="Fouts D.E."/>
        </authorList>
    </citation>
    <scope>NUCLEOTIDE SEQUENCE [LARGE SCALE GENOMIC DNA]</scope>
    <source>
        <strain evidence="1 2">H1</strain>
    </source>
</reference>
<evidence type="ECO:0000313" key="2">
    <source>
        <dbReference type="Proteomes" id="UP000006253"/>
    </source>
</evidence>
<evidence type="ECO:0000313" key="1">
    <source>
        <dbReference type="EMBL" id="EKO14691.1"/>
    </source>
</evidence>
<gene>
    <name evidence="1" type="ORF">LEP1GSC081_1581</name>
</gene>
<sequence length="42" mass="5002">MESTSFQSENTLVEIYDSVDLFTIGFVKERKKWEKGHSHKRI</sequence>
<dbReference type="Proteomes" id="UP000006253">
    <property type="component" value="Unassembled WGS sequence"/>
</dbReference>
<dbReference type="AlphaFoldDB" id="A0A0E2B0D6"/>
<protein>
    <submittedName>
        <fullName evidence="1">Uncharacterized protein</fullName>
    </submittedName>
</protein>
<proteinExistence type="predicted"/>